<dbReference type="EMBL" id="JADOUF010000001">
    <property type="protein sequence ID" value="MBG6140337.1"/>
    <property type="molecule type" value="Genomic_DNA"/>
</dbReference>
<evidence type="ECO:0000313" key="1">
    <source>
        <dbReference type="EMBL" id="MBG6140337.1"/>
    </source>
</evidence>
<dbReference type="AlphaFoldDB" id="A0A8J7KT51"/>
<gene>
    <name evidence="1" type="ORF">IW245_006531</name>
</gene>
<dbReference type="Proteomes" id="UP000622552">
    <property type="component" value="Unassembled WGS sequence"/>
</dbReference>
<sequence length="73" mass="8183">MVSAGRHPKKDIAEALRRARDLGLRIDEIHRGHRWGQVVCDNCGDKFAIFSTPQDPGSHAKRLDGFVRGHDHA</sequence>
<name>A0A8J7KT51_9ACTN</name>
<accession>A0A8J7KT51</accession>
<protein>
    <submittedName>
        <fullName evidence="1">Uncharacterized protein</fullName>
    </submittedName>
</protein>
<reference evidence="1" key="1">
    <citation type="submission" date="2020-11" db="EMBL/GenBank/DDBJ databases">
        <title>Sequencing the genomes of 1000 actinobacteria strains.</title>
        <authorList>
            <person name="Klenk H.-P."/>
        </authorList>
    </citation>
    <scope>NUCLEOTIDE SEQUENCE</scope>
    <source>
        <strain evidence="1">DSM 45356</strain>
    </source>
</reference>
<proteinExistence type="predicted"/>
<keyword evidence="2" id="KW-1185">Reference proteome</keyword>
<organism evidence="1 2">
    <name type="scientific">Longispora fulva</name>
    <dbReference type="NCBI Taxonomy" id="619741"/>
    <lineage>
        <taxon>Bacteria</taxon>
        <taxon>Bacillati</taxon>
        <taxon>Actinomycetota</taxon>
        <taxon>Actinomycetes</taxon>
        <taxon>Micromonosporales</taxon>
        <taxon>Micromonosporaceae</taxon>
        <taxon>Longispora</taxon>
    </lineage>
</organism>
<comment type="caution">
    <text evidence="1">The sequence shown here is derived from an EMBL/GenBank/DDBJ whole genome shotgun (WGS) entry which is preliminary data.</text>
</comment>
<evidence type="ECO:0000313" key="2">
    <source>
        <dbReference type="Proteomes" id="UP000622552"/>
    </source>
</evidence>